<dbReference type="OrthoDB" id="2736409at2"/>
<name>A0A3S0U5C1_9BACI</name>
<dbReference type="AlphaFoldDB" id="A0A3S0U5C1"/>
<dbReference type="RefSeq" id="WP_126864523.1">
    <property type="nucleotide sequence ID" value="NZ_JAUSTX010000001.1"/>
</dbReference>
<gene>
    <name evidence="1" type="ORF">ELQ35_09200</name>
</gene>
<keyword evidence="2" id="KW-1185">Reference proteome</keyword>
<evidence type="ECO:0000313" key="1">
    <source>
        <dbReference type="EMBL" id="RUQ30500.1"/>
    </source>
</evidence>
<comment type="caution">
    <text evidence="1">The sequence shown here is derived from an EMBL/GenBank/DDBJ whole genome shotgun (WGS) entry which is preliminary data.</text>
</comment>
<protein>
    <submittedName>
        <fullName evidence="1">Pullulanase</fullName>
    </submittedName>
</protein>
<reference evidence="1 2" key="1">
    <citation type="submission" date="2018-12" db="EMBL/GenBank/DDBJ databases">
        <title>Bacillus chawlae sp. nov., Bacillus glennii sp. nov., and Bacillus saganii sp. nov. Isolated from the Vehicle Assembly Building at Kennedy Space Center where the Viking Spacecraft were Assembled.</title>
        <authorList>
            <person name="Seuylemezian A."/>
            <person name="Vaishampayan P."/>
        </authorList>
    </citation>
    <scope>NUCLEOTIDE SEQUENCE [LARGE SCALE GENOMIC DNA]</scope>
    <source>
        <strain evidence="1 2">L5</strain>
    </source>
</reference>
<proteinExistence type="predicted"/>
<dbReference type="InterPro" id="IPR045424">
    <property type="entry name" value="DUF6509"/>
</dbReference>
<dbReference type="Proteomes" id="UP000267430">
    <property type="component" value="Unassembled WGS sequence"/>
</dbReference>
<organism evidence="1 2">
    <name type="scientific">Peribacillus cavernae</name>
    <dbReference type="NCBI Taxonomy" id="1674310"/>
    <lineage>
        <taxon>Bacteria</taxon>
        <taxon>Bacillati</taxon>
        <taxon>Bacillota</taxon>
        <taxon>Bacilli</taxon>
        <taxon>Bacillales</taxon>
        <taxon>Bacillaceae</taxon>
        <taxon>Peribacillus</taxon>
    </lineage>
</organism>
<accession>A0A3S0U5C1</accession>
<dbReference type="Pfam" id="PF20119">
    <property type="entry name" value="DUF6509"/>
    <property type="match status" value="1"/>
</dbReference>
<dbReference type="EMBL" id="RYZZ01000007">
    <property type="protein sequence ID" value="RUQ30500.1"/>
    <property type="molecule type" value="Genomic_DNA"/>
</dbReference>
<evidence type="ECO:0000313" key="2">
    <source>
        <dbReference type="Proteomes" id="UP000267430"/>
    </source>
</evidence>
<sequence>MIAITGYRVELLKDPFGILTGERYEFFLDIDVPEDDELFSEKGLYIRVLYTVGEHQSGIVKYEIIENETEQSFNFELEEEETAAIDSFCKGHLNEY</sequence>